<evidence type="ECO:0000313" key="2">
    <source>
        <dbReference type="Proteomes" id="UP001341840"/>
    </source>
</evidence>
<proteinExistence type="predicted"/>
<dbReference type="Proteomes" id="UP001341840">
    <property type="component" value="Unassembled WGS sequence"/>
</dbReference>
<name>A0ABU6WH59_9FABA</name>
<dbReference type="EMBL" id="JASCZI010181430">
    <property type="protein sequence ID" value="MED6183378.1"/>
    <property type="molecule type" value="Genomic_DNA"/>
</dbReference>
<organism evidence="1 2">
    <name type="scientific">Stylosanthes scabra</name>
    <dbReference type="NCBI Taxonomy" id="79078"/>
    <lineage>
        <taxon>Eukaryota</taxon>
        <taxon>Viridiplantae</taxon>
        <taxon>Streptophyta</taxon>
        <taxon>Embryophyta</taxon>
        <taxon>Tracheophyta</taxon>
        <taxon>Spermatophyta</taxon>
        <taxon>Magnoliopsida</taxon>
        <taxon>eudicotyledons</taxon>
        <taxon>Gunneridae</taxon>
        <taxon>Pentapetalae</taxon>
        <taxon>rosids</taxon>
        <taxon>fabids</taxon>
        <taxon>Fabales</taxon>
        <taxon>Fabaceae</taxon>
        <taxon>Papilionoideae</taxon>
        <taxon>50 kb inversion clade</taxon>
        <taxon>dalbergioids sensu lato</taxon>
        <taxon>Dalbergieae</taxon>
        <taxon>Pterocarpus clade</taxon>
        <taxon>Stylosanthes</taxon>
    </lineage>
</organism>
<dbReference type="PANTHER" id="PTHR31694">
    <property type="entry name" value="DESICCATION-LIKE PROTEIN"/>
    <property type="match status" value="1"/>
</dbReference>
<gene>
    <name evidence="1" type="ORF">PIB30_037383</name>
</gene>
<reference evidence="1 2" key="1">
    <citation type="journal article" date="2023" name="Plants (Basel)">
        <title>Bridging the Gap: Combining Genomics and Transcriptomics Approaches to Understand Stylosanthes scabra, an Orphan Legume from the Brazilian Caatinga.</title>
        <authorList>
            <person name="Ferreira-Neto J.R.C."/>
            <person name="da Silva M.D."/>
            <person name="Binneck E."/>
            <person name="de Melo N.F."/>
            <person name="da Silva R.H."/>
            <person name="de Melo A.L.T.M."/>
            <person name="Pandolfi V."/>
            <person name="Bustamante F.O."/>
            <person name="Brasileiro-Vidal A.C."/>
            <person name="Benko-Iseppon A.M."/>
        </authorList>
    </citation>
    <scope>NUCLEOTIDE SEQUENCE [LARGE SCALE GENOMIC DNA]</scope>
    <source>
        <tissue evidence="1">Leaves</tissue>
    </source>
</reference>
<accession>A0ABU6WH59</accession>
<keyword evidence="2" id="KW-1185">Reference proteome</keyword>
<dbReference type="Pfam" id="PF13668">
    <property type="entry name" value="Ferritin_2"/>
    <property type="match status" value="1"/>
</dbReference>
<sequence length="248" mass="27711">MVVAAGGDRIPHRVVLVRRYGTTLSNRRLVAAREFSSSRLASDLALDRNSDANLFNSNAVFHLPSDLAWIRSDDNILVINDFNVSSLSDGYVVFLNASNPCCKILLCNSTINLSPKSDVELLEFSLNLEYLEAELFLHGATGRGIDDVDLELAQGGLPPIGGNKAVLDEVTRHTYHLAVCLSRSWTFEMLSALLNIRRKYLLMSWIVPLENLYKPPFDPYAGAINFYLLLMLFHFVGLNEYVGVNPEF</sequence>
<dbReference type="PANTHER" id="PTHR31694:SF26">
    <property type="entry name" value="OS05G0151100 PROTEIN"/>
    <property type="match status" value="1"/>
</dbReference>
<evidence type="ECO:0000313" key="1">
    <source>
        <dbReference type="EMBL" id="MED6183378.1"/>
    </source>
</evidence>
<dbReference type="InterPro" id="IPR052965">
    <property type="entry name" value="Pigment-catalase-like"/>
</dbReference>
<comment type="caution">
    <text evidence="1">The sequence shown here is derived from an EMBL/GenBank/DDBJ whole genome shotgun (WGS) entry which is preliminary data.</text>
</comment>
<protein>
    <submittedName>
        <fullName evidence="1">Uncharacterized protein</fullName>
    </submittedName>
</protein>